<gene>
    <name evidence="2" type="ordered locus">Lbys_1094</name>
</gene>
<dbReference type="RefSeq" id="WP_013407868.1">
    <property type="nucleotide sequence ID" value="NC_014655.1"/>
</dbReference>
<proteinExistence type="predicted"/>
<evidence type="ECO:0000313" key="3">
    <source>
        <dbReference type="Proteomes" id="UP000007435"/>
    </source>
</evidence>
<reference key="1">
    <citation type="submission" date="2010-11" db="EMBL/GenBank/DDBJ databases">
        <title>The complete genome of Leadbetterella byssophila DSM 17132.</title>
        <authorList>
            <consortium name="US DOE Joint Genome Institute (JGI-PGF)"/>
            <person name="Lucas S."/>
            <person name="Copeland A."/>
            <person name="Lapidus A."/>
            <person name="Glavina del Rio T."/>
            <person name="Dalin E."/>
            <person name="Tice H."/>
            <person name="Bruce D."/>
            <person name="Goodwin L."/>
            <person name="Pitluck S."/>
            <person name="Kyrpides N."/>
            <person name="Mavromatis K."/>
            <person name="Ivanova N."/>
            <person name="Teshima H."/>
            <person name="Brettin T."/>
            <person name="Detter J.C."/>
            <person name="Han C."/>
            <person name="Tapia R."/>
            <person name="Land M."/>
            <person name="Hauser L."/>
            <person name="Markowitz V."/>
            <person name="Cheng J.-F."/>
            <person name="Hugenholtz P."/>
            <person name="Woyke T."/>
            <person name="Wu D."/>
            <person name="Tindall B."/>
            <person name="Pomrenke H.G."/>
            <person name="Brambilla E."/>
            <person name="Klenk H.-P."/>
            <person name="Eisen J.A."/>
        </authorList>
    </citation>
    <scope>NUCLEOTIDE SEQUENCE [LARGE SCALE GENOMIC DNA]</scope>
    <source>
        <strain>DSM 17132</strain>
    </source>
</reference>
<dbReference type="InterPro" id="IPR036514">
    <property type="entry name" value="SGNH_hydro_sf"/>
</dbReference>
<dbReference type="OrthoDB" id="933315at2"/>
<evidence type="ECO:0008006" key="4">
    <source>
        <dbReference type="Google" id="ProtNLM"/>
    </source>
</evidence>
<dbReference type="Proteomes" id="UP000007435">
    <property type="component" value="Chromosome"/>
</dbReference>
<sequence length="706" mass="77389">MKQAIILFVFLIAATSNTYSQDISFPIDRAVFQRSSNSAAATATVTFAGEFTENASGSGTTNNSTYEIRRLRIDGVDLGAYISPTTFSGSQKTRIGTSVGYTFYFTLNVPTGWYQLNVKNGSNSVVKSIKFGVGEVFVIAGQSNAQGYGATGFGYSAVNNTYDCIGSLKNVQNIGYWGGGVGYVSDYVNLERPVFGLLRYTTDIANPANNNPWIGPNSTRTWYYLWLGERLAKTHSASPLSTTNGNYTTQPPVPIMFYNAAIAGTSINNWEGSMKKTKGFFNSTYTNPLNNSNNPYSIPNFTDYPSNTPWDSNNEYDILFTVFKNVLSFYGGMFGVRTVIWHQGEAETKTLSNLHNAGVYSWQGPVPTGYNVKDYGTKLKAIIDESRVILPNLKWTIFRTSLIAEELSSSGTLHENIVNNHYYLYPPSQSWLYSWTGTAPTSPVQIGSNDVNANVIKQQENLQASNSSYISLAEDTDNYASSVGFMGRQADATHFNGTALYWIGLGLFASSPSSDALTKAPVLPTPIPKPIITGSSGSYTVSLQAPSGVSYVSHQWHANTSSNFNQAASNSTPNFTMNYSNNSFTGYVKDNTGRISIIPYGHIIGVSGARVSNESTMTIFPNPIAANEDLSIEYEVLDESLEDVVLEVVNDNGKVLYTETLKKTKSGENKWIIKRNLLGKTSDFDFLYVRITDGEKVSTKKLIILH</sequence>
<name>E4RSX8_LEAB4</name>
<feature type="chain" id="PRO_5003186904" description="Sialate O-acetylesterase domain-containing protein" evidence="1">
    <location>
        <begin position="21"/>
        <end position="706"/>
    </location>
</feature>
<dbReference type="STRING" id="649349.Lbys_1094"/>
<dbReference type="AlphaFoldDB" id="E4RSX8"/>
<dbReference type="GO" id="GO:0016788">
    <property type="term" value="F:hydrolase activity, acting on ester bonds"/>
    <property type="evidence" value="ECO:0007669"/>
    <property type="project" value="UniProtKB-ARBA"/>
</dbReference>
<keyword evidence="1" id="KW-0732">Signal</keyword>
<feature type="signal peptide" evidence="1">
    <location>
        <begin position="1"/>
        <end position="20"/>
    </location>
</feature>
<protein>
    <recommendedName>
        <fullName evidence="4">Sialate O-acetylesterase domain-containing protein</fullName>
    </recommendedName>
</protein>
<dbReference type="EMBL" id="CP002305">
    <property type="protein sequence ID" value="ADQ16817.1"/>
    <property type="molecule type" value="Genomic_DNA"/>
</dbReference>
<dbReference type="eggNOG" id="COG2755">
    <property type="taxonomic scope" value="Bacteria"/>
</dbReference>
<organism evidence="2 3">
    <name type="scientific">Leadbetterella byssophila (strain DSM 17132 / JCM 16389 / KACC 11308 / NBRC 106382 / 4M15)</name>
    <dbReference type="NCBI Taxonomy" id="649349"/>
    <lineage>
        <taxon>Bacteria</taxon>
        <taxon>Pseudomonadati</taxon>
        <taxon>Bacteroidota</taxon>
        <taxon>Cytophagia</taxon>
        <taxon>Cytophagales</taxon>
        <taxon>Leadbetterellaceae</taxon>
        <taxon>Leadbetterella</taxon>
    </lineage>
</organism>
<reference evidence="2 3" key="2">
    <citation type="journal article" date="2011" name="Stand. Genomic Sci.">
        <title>Complete genome sequence of Leadbetterella byssophila type strain (4M15).</title>
        <authorList>
            <person name="Abt B."/>
            <person name="Teshima H."/>
            <person name="Lucas S."/>
            <person name="Lapidus A."/>
            <person name="Del Rio T.G."/>
            <person name="Nolan M."/>
            <person name="Tice H."/>
            <person name="Cheng J.F."/>
            <person name="Pitluck S."/>
            <person name="Liolios K."/>
            <person name="Pagani I."/>
            <person name="Ivanova N."/>
            <person name="Mavromatis K."/>
            <person name="Pati A."/>
            <person name="Tapia R."/>
            <person name="Han C."/>
            <person name="Goodwin L."/>
            <person name="Chen A."/>
            <person name="Palaniappan K."/>
            <person name="Land M."/>
            <person name="Hauser L."/>
            <person name="Chang Y.J."/>
            <person name="Jeffries C.D."/>
            <person name="Rohde M."/>
            <person name="Goker M."/>
            <person name="Tindall B.J."/>
            <person name="Detter J.C."/>
            <person name="Woyke T."/>
            <person name="Bristow J."/>
            <person name="Eisen J.A."/>
            <person name="Markowitz V."/>
            <person name="Hugenholtz P."/>
            <person name="Klenk H.P."/>
            <person name="Kyrpides N.C."/>
        </authorList>
    </citation>
    <scope>NUCLEOTIDE SEQUENCE [LARGE SCALE GENOMIC DNA]</scope>
    <source>
        <strain evidence="3">DSM 17132 / JCM 16389 / KACC 11308 / NBRC 106382 / 4M15</strain>
    </source>
</reference>
<dbReference type="SUPFAM" id="SSF52266">
    <property type="entry name" value="SGNH hydrolase"/>
    <property type="match status" value="1"/>
</dbReference>
<dbReference type="KEGG" id="lby:Lbys_1094"/>
<evidence type="ECO:0000313" key="2">
    <source>
        <dbReference type="EMBL" id="ADQ16817.1"/>
    </source>
</evidence>
<evidence type="ECO:0000256" key="1">
    <source>
        <dbReference type="SAM" id="SignalP"/>
    </source>
</evidence>
<keyword evidence="3" id="KW-1185">Reference proteome</keyword>
<accession>E4RSX8</accession>
<dbReference type="Gene3D" id="3.40.50.1110">
    <property type="entry name" value="SGNH hydrolase"/>
    <property type="match status" value="1"/>
</dbReference>
<dbReference type="HOGENOM" id="CLU_448871_0_0_10"/>